<organism evidence="11 12">
    <name type="scientific">Muraenolepis orangiensis</name>
    <name type="common">Patagonian moray cod</name>
    <dbReference type="NCBI Taxonomy" id="630683"/>
    <lineage>
        <taxon>Eukaryota</taxon>
        <taxon>Metazoa</taxon>
        <taxon>Chordata</taxon>
        <taxon>Craniata</taxon>
        <taxon>Vertebrata</taxon>
        <taxon>Euteleostomi</taxon>
        <taxon>Actinopterygii</taxon>
        <taxon>Neopterygii</taxon>
        <taxon>Teleostei</taxon>
        <taxon>Neoteleostei</taxon>
        <taxon>Acanthomorphata</taxon>
        <taxon>Zeiogadaria</taxon>
        <taxon>Gadariae</taxon>
        <taxon>Gadiformes</taxon>
        <taxon>Muraenolepidoidei</taxon>
        <taxon>Muraenolepididae</taxon>
        <taxon>Muraenolepis</taxon>
    </lineage>
</organism>
<keyword evidence="6 9" id="KW-0472">Membrane</keyword>
<dbReference type="PANTHER" id="PTHR21624">
    <property type="entry name" value="STEROL DESATURASE-RELATED PROTEIN"/>
    <property type="match status" value="1"/>
</dbReference>
<proteinExistence type="predicted"/>
<evidence type="ECO:0000256" key="2">
    <source>
        <dbReference type="ARBA" id="ARBA00022692"/>
    </source>
</evidence>
<feature type="transmembrane region" description="Helical" evidence="9">
    <location>
        <begin position="67"/>
        <end position="86"/>
    </location>
</feature>
<accession>A0A9Q0IFM6</accession>
<comment type="subcellular location">
    <subcellularLocation>
        <location evidence="1">Endomembrane system</location>
        <topology evidence="1">Multi-pass membrane protein</topology>
    </subcellularLocation>
</comment>
<dbReference type="PANTHER" id="PTHR21624:SF1">
    <property type="entry name" value="ALKYLGLYCEROL MONOOXYGENASE"/>
    <property type="match status" value="1"/>
</dbReference>
<feature type="non-terminal residue" evidence="11">
    <location>
        <position position="1"/>
    </location>
</feature>
<gene>
    <name evidence="11" type="ORF">NHX12_002182</name>
</gene>
<dbReference type="GO" id="GO:0050479">
    <property type="term" value="F:glyceryl-ether monooxygenase activity"/>
    <property type="evidence" value="ECO:0007669"/>
    <property type="project" value="TreeGrafter"/>
</dbReference>
<sequence length="258" mass="29125">MDGMDISTGFRSLFYMVTQNESSFQHVDDVPQYKIQAYPFFISLILLEMVVGWMMTGASIVTASDGITSIMAGMVSLMPLLFVRSAELTAYMYVWDHCHLVELPWDSAWTWWLAFLAVDFGYYWVHRFSHVSSRLAPLYESDPLTHRAWLCTISRSAPLNSSNYSVSAALLCDSCSLTPRDESSGGMSALTAPPTDTLSSSHMLSLPLKCVLAQLIRDLGPLEWVLNTPSHHRVHHGRNEYCIDKNFAGVLIIWDRLF</sequence>
<comment type="function">
    <text evidence="7">Glyceryl-ether monooxygenase that cleaves the O-alkyl bond of ether lipids. Ether lipids are essential components of brain membranes.</text>
</comment>
<dbReference type="OrthoDB" id="6354873at2759"/>
<dbReference type="GO" id="GO:0006643">
    <property type="term" value="P:membrane lipid metabolic process"/>
    <property type="evidence" value="ECO:0007669"/>
    <property type="project" value="TreeGrafter"/>
</dbReference>
<evidence type="ECO:0000256" key="5">
    <source>
        <dbReference type="ARBA" id="ARBA00023098"/>
    </source>
</evidence>
<dbReference type="GO" id="GO:0005783">
    <property type="term" value="C:endoplasmic reticulum"/>
    <property type="evidence" value="ECO:0007669"/>
    <property type="project" value="TreeGrafter"/>
</dbReference>
<dbReference type="InterPro" id="IPR051689">
    <property type="entry name" value="Sterol_desaturase/TMEM195"/>
</dbReference>
<evidence type="ECO:0000256" key="6">
    <source>
        <dbReference type="ARBA" id="ARBA00023136"/>
    </source>
</evidence>
<keyword evidence="3 9" id="KW-1133">Transmembrane helix</keyword>
<feature type="transmembrane region" description="Helical" evidence="9">
    <location>
        <begin position="109"/>
        <end position="125"/>
    </location>
</feature>
<evidence type="ECO:0000256" key="9">
    <source>
        <dbReference type="SAM" id="Phobius"/>
    </source>
</evidence>
<feature type="transmembrane region" description="Helical" evidence="9">
    <location>
        <begin position="37"/>
        <end position="55"/>
    </location>
</feature>
<dbReference type="GO" id="GO:0016020">
    <property type="term" value="C:membrane"/>
    <property type="evidence" value="ECO:0007669"/>
    <property type="project" value="GOC"/>
</dbReference>
<evidence type="ECO:0000256" key="7">
    <source>
        <dbReference type="ARBA" id="ARBA00037122"/>
    </source>
</evidence>
<dbReference type="GO" id="GO:0008610">
    <property type="term" value="P:lipid biosynthetic process"/>
    <property type="evidence" value="ECO:0007669"/>
    <property type="project" value="InterPro"/>
</dbReference>
<evidence type="ECO:0000256" key="4">
    <source>
        <dbReference type="ARBA" id="ARBA00023002"/>
    </source>
</evidence>
<dbReference type="AlphaFoldDB" id="A0A9Q0IFM6"/>
<name>A0A9Q0IFM6_9TELE</name>
<dbReference type="GO" id="GO:0005506">
    <property type="term" value="F:iron ion binding"/>
    <property type="evidence" value="ECO:0007669"/>
    <property type="project" value="InterPro"/>
</dbReference>
<evidence type="ECO:0000259" key="10">
    <source>
        <dbReference type="Pfam" id="PF04116"/>
    </source>
</evidence>
<evidence type="ECO:0000313" key="11">
    <source>
        <dbReference type="EMBL" id="KAJ3598677.1"/>
    </source>
</evidence>
<evidence type="ECO:0000256" key="8">
    <source>
        <dbReference type="ARBA" id="ARBA00041444"/>
    </source>
</evidence>
<dbReference type="Proteomes" id="UP001148018">
    <property type="component" value="Unassembled WGS sequence"/>
</dbReference>
<comment type="caution">
    <text evidence="11">The sequence shown here is derived from an EMBL/GenBank/DDBJ whole genome shotgun (WGS) entry which is preliminary data.</text>
</comment>
<evidence type="ECO:0000256" key="3">
    <source>
        <dbReference type="ARBA" id="ARBA00022989"/>
    </source>
</evidence>
<dbReference type="Pfam" id="PF04116">
    <property type="entry name" value="FA_hydroxylase"/>
    <property type="match status" value="1"/>
</dbReference>
<protein>
    <recommendedName>
        <fullName evidence="8">Transmembrane protein 195</fullName>
    </recommendedName>
</protein>
<keyword evidence="2 9" id="KW-0812">Transmembrane</keyword>
<keyword evidence="4" id="KW-0560">Oxidoreductase</keyword>
<keyword evidence="12" id="KW-1185">Reference proteome</keyword>
<evidence type="ECO:0000313" key="12">
    <source>
        <dbReference type="Proteomes" id="UP001148018"/>
    </source>
</evidence>
<evidence type="ECO:0000256" key="1">
    <source>
        <dbReference type="ARBA" id="ARBA00004127"/>
    </source>
</evidence>
<dbReference type="InterPro" id="IPR006694">
    <property type="entry name" value="Fatty_acid_hydroxylase"/>
</dbReference>
<dbReference type="EMBL" id="JANIIK010000109">
    <property type="protein sequence ID" value="KAJ3598677.1"/>
    <property type="molecule type" value="Genomic_DNA"/>
</dbReference>
<feature type="domain" description="Fatty acid hydroxylase" evidence="10">
    <location>
        <begin position="112"/>
        <end position="258"/>
    </location>
</feature>
<reference evidence="11" key="1">
    <citation type="submission" date="2022-07" db="EMBL/GenBank/DDBJ databases">
        <title>Chromosome-level genome of Muraenolepis orangiensis.</title>
        <authorList>
            <person name="Kim J."/>
        </authorList>
    </citation>
    <scope>NUCLEOTIDE SEQUENCE</scope>
    <source>
        <strain evidence="11">KU_S4_2022</strain>
        <tissue evidence="11">Muscle</tissue>
    </source>
</reference>
<keyword evidence="5" id="KW-0443">Lipid metabolism</keyword>